<dbReference type="Proteomes" id="UP000886998">
    <property type="component" value="Unassembled WGS sequence"/>
</dbReference>
<evidence type="ECO:0000313" key="2">
    <source>
        <dbReference type="EMBL" id="GFS31226.1"/>
    </source>
</evidence>
<name>A0A8X6M8F7_9ARAC</name>
<dbReference type="EMBL" id="BMAV01024225">
    <property type="protein sequence ID" value="GFS31226.1"/>
    <property type="molecule type" value="Genomic_DNA"/>
</dbReference>
<accession>A0A8X6M8F7</accession>
<reference evidence="2" key="1">
    <citation type="submission" date="2020-08" db="EMBL/GenBank/DDBJ databases">
        <title>Multicomponent nature underlies the extraordinary mechanical properties of spider dragline silk.</title>
        <authorList>
            <person name="Kono N."/>
            <person name="Nakamura H."/>
            <person name="Mori M."/>
            <person name="Yoshida Y."/>
            <person name="Ohtoshi R."/>
            <person name="Malay A.D."/>
            <person name="Moran D.A.P."/>
            <person name="Tomita M."/>
            <person name="Numata K."/>
            <person name="Arakawa K."/>
        </authorList>
    </citation>
    <scope>NUCLEOTIDE SEQUENCE</scope>
</reference>
<protein>
    <submittedName>
        <fullName evidence="2">Uncharacterized protein</fullName>
    </submittedName>
</protein>
<organism evidence="2 3">
    <name type="scientific">Trichonephila inaurata madagascariensis</name>
    <dbReference type="NCBI Taxonomy" id="2747483"/>
    <lineage>
        <taxon>Eukaryota</taxon>
        <taxon>Metazoa</taxon>
        <taxon>Ecdysozoa</taxon>
        <taxon>Arthropoda</taxon>
        <taxon>Chelicerata</taxon>
        <taxon>Arachnida</taxon>
        <taxon>Araneae</taxon>
        <taxon>Araneomorphae</taxon>
        <taxon>Entelegynae</taxon>
        <taxon>Araneoidea</taxon>
        <taxon>Nephilidae</taxon>
        <taxon>Trichonephila</taxon>
        <taxon>Trichonephila inaurata</taxon>
    </lineage>
</organism>
<sequence>MAMNLDSTTEMDYQNATLPKSGNSTPERPFRPTSCARLEATKADICRYTLIAQGFENMIPPSANQTHKMNTIRPLWKS</sequence>
<gene>
    <name evidence="2" type="ORF">TNIN_406191</name>
</gene>
<feature type="region of interest" description="Disordered" evidence="1">
    <location>
        <begin position="1"/>
        <end position="32"/>
    </location>
</feature>
<evidence type="ECO:0000313" key="3">
    <source>
        <dbReference type="Proteomes" id="UP000886998"/>
    </source>
</evidence>
<evidence type="ECO:0000256" key="1">
    <source>
        <dbReference type="SAM" id="MobiDB-lite"/>
    </source>
</evidence>
<proteinExistence type="predicted"/>
<dbReference type="AlphaFoldDB" id="A0A8X6M8F7"/>
<comment type="caution">
    <text evidence="2">The sequence shown here is derived from an EMBL/GenBank/DDBJ whole genome shotgun (WGS) entry which is preliminary data.</text>
</comment>
<keyword evidence="3" id="KW-1185">Reference proteome</keyword>
<feature type="compositionally biased region" description="Polar residues" evidence="1">
    <location>
        <begin position="1"/>
        <end position="26"/>
    </location>
</feature>